<accession>A0A1F8B948</accession>
<keyword evidence="1" id="KW-0472">Membrane</keyword>
<feature type="transmembrane region" description="Helical" evidence="1">
    <location>
        <begin position="6"/>
        <end position="27"/>
    </location>
</feature>
<protein>
    <recommendedName>
        <fullName evidence="2">PEGA domain-containing protein</fullName>
    </recommendedName>
</protein>
<gene>
    <name evidence="3" type="ORF">A2892_00815</name>
</gene>
<dbReference type="AlphaFoldDB" id="A0A1F8B948"/>
<sequence length="415" mass="46709">MTKIRIIIFLITLTFTTSIFFIVSLYARGYRFDQRKKKFTPNGLLVIKSDPDGAQVLVNGDVKTATNATFPLFPGVYDVLVQKNGYLSWNKRLVIEKEVVTQETAHLFKSAPSLSAVTFSGSVNPSPSKDLSKIAYIVPSSLKNSEEAEGLWIMEIINLPLGFSREPRRVTDGDLIASSFLWSPDAREILLTTAKGSFLLDLSKFTPQTQRINIASQKEKILEEWNLEKQKRFKSQVSKLQDELEDIIIRKTKAVIFSPDEDMLLFTASGSASIPENLIKPIPGASTQKQERNIKADQTYVYDIKEDRNFWIIEDKITLNGWIDYDLPKESGSKNPENANSKRSLSWFPTSRHLVFAEEGKIVIMDYDGTNRQVVYAGSFLAPHAFPALSHDRLIILTNLGASSTPTNLYSLSIK</sequence>
<feature type="domain" description="PEGA" evidence="2">
    <location>
        <begin position="43"/>
        <end position="106"/>
    </location>
</feature>
<proteinExistence type="predicted"/>
<keyword evidence="1" id="KW-0812">Transmembrane</keyword>
<evidence type="ECO:0000256" key="1">
    <source>
        <dbReference type="SAM" id="Phobius"/>
    </source>
</evidence>
<dbReference type="EMBL" id="MGHD01000004">
    <property type="protein sequence ID" value="OGM60547.1"/>
    <property type="molecule type" value="Genomic_DNA"/>
</dbReference>
<evidence type="ECO:0000259" key="2">
    <source>
        <dbReference type="Pfam" id="PF08308"/>
    </source>
</evidence>
<reference evidence="3 4" key="1">
    <citation type="journal article" date="2016" name="Nat. Commun.">
        <title>Thousands of microbial genomes shed light on interconnected biogeochemical processes in an aquifer system.</title>
        <authorList>
            <person name="Anantharaman K."/>
            <person name="Brown C.T."/>
            <person name="Hug L.A."/>
            <person name="Sharon I."/>
            <person name="Castelle C.J."/>
            <person name="Probst A.J."/>
            <person name="Thomas B.C."/>
            <person name="Singh A."/>
            <person name="Wilkins M.J."/>
            <person name="Karaoz U."/>
            <person name="Brodie E.L."/>
            <person name="Williams K.H."/>
            <person name="Hubbard S.S."/>
            <person name="Banfield J.F."/>
        </authorList>
    </citation>
    <scope>NUCLEOTIDE SEQUENCE [LARGE SCALE GENOMIC DNA]</scope>
</reference>
<dbReference type="InterPro" id="IPR011042">
    <property type="entry name" value="6-blade_b-propeller_TolB-like"/>
</dbReference>
<dbReference type="InterPro" id="IPR013229">
    <property type="entry name" value="PEGA"/>
</dbReference>
<evidence type="ECO:0000313" key="3">
    <source>
        <dbReference type="EMBL" id="OGM60547.1"/>
    </source>
</evidence>
<dbReference type="Gene3D" id="2.120.10.30">
    <property type="entry name" value="TolB, C-terminal domain"/>
    <property type="match status" value="1"/>
</dbReference>
<keyword evidence="1" id="KW-1133">Transmembrane helix</keyword>
<dbReference type="STRING" id="1802517.A2892_00815"/>
<organism evidence="3 4">
    <name type="scientific">Candidatus Woesebacteria bacterium RIFCSPLOWO2_01_FULL_39_10b</name>
    <dbReference type="NCBI Taxonomy" id="1802517"/>
    <lineage>
        <taxon>Bacteria</taxon>
        <taxon>Candidatus Woeseibacteriota</taxon>
    </lineage>
</organism>
<dbReference type="SUPFAM" id="SSF82171">
    <property type="entry name" value="DPP6 N-terminal domain-like"/>
    <property type="match status" value="1"/>
</dbReference>
<evidence type="ECO:0000313" key="4">
    <source>
        <dbReference type="Proteomes" id="UP000176404"/>
    </source>
</evidence>
<dbReference type="Proteomes" id="UP000176404">
    <property type="component" value="Unassembled WGS sequence"/>
</dbReference>
<comment type="caution">
    <text evidence="3">The sequence shown here is derived from an EMBL/GenBank/DDBJ whole genome shotgun (WGS) entry which is preliminary data.</text>
</comment>
<dbReference type="Pfam" id="PF08308">
    <property type="entry name" value="PEGA"/>
    <property type="match status" value="1"/>
</dbReference>
<name>A0A1F8B948_9BACT</name>